<protein>
    <submittedName>
        <fullName evidence="1">Uncharacterized protein</fullName>
    </submittedName>
</protein>
<dbReference type="EMBL" id="JAAMPJ010000014">
    <property type="protein sequence ID" value="NGY65062.1"/>
    <property type="molecule type" value="Genomic_DNA"/>
</dbReference>
<gene>
    <name evidence="1" type="ORF">G7043_39730</name>
</gene>
<sequence>MREALEIALGDPIRYGDRRDRVEILVGNQTASWTSGTGSWLVAPVQRVPSGFYLLSENREGQRRGVEVLRAFLGPAVTLESEALAPHAGGIDAALHQAGLVHVAYLRRNSAPEMFLARIEDAVATLQGKGTANRPVRTSFVDQLRDFRLALLHQDAESVEQTWRGLQQCGQLSAENLRFLEVEKLARLERWRDLRLLPYLAELLRARRPRAVNEALLEMLWWTEVAELAVNRSPAEIYAQADLGARYGAVLNTREVPATSSGRAVIAVVALAVGDMARFELVAAAASGPTERDRLDQLAALAAPPPTPVGTDIRSLFEDGQYGAVVRAFLDGPDPRAADLAVISVLERADTVHAVAVRTVVEQQLAEGLVRQSRHLRQNLQELSDLINNRCRSWDEWGARIGRDEPWEYAAEVLRSQYAEWDELPLVSNAKMTALADNVFSAWLGINREQIIAGLDVLCRAAASAVASAFGASLAEAVLLVLAEQQNLSAPVRESYLHLLGQLLDSGQEQPGYTDLLAQAGEIWRKVAAPVAVNWGIGLVDILLDTPCPDPDSRIALVTEIVGRSRSFGQRLSSRQRSELQVLAADIGLPPAEDEGITDDDPVWKRLDGKVLGIYSLLPRTADALRTRLASLCEPASVEGNADTVATAALRGLARRADYLIVDTWHAAHAATEAIDAVRTRDQQILPQGRGVTGFLQALELYLSASD</sequence>
<dbReference type="InterPro" id="IPR049807">
    <property type="entry name" value="DpdD-like"/>
</dbReference>
<evidence type="ECO:0000313" key="1">
    <source>
        <dbReference type="EMBL" id="NGY65062.1"/>
    </source>
</evidence>
<evidence type="ECO:0000313" key="2">
    <source>
        <dbReference type="Proteomes" id="UP000481360"/>
    </source>
</evidence>
<comment type="caution">
    <text evidence="1">The sequence shown here is derived from an EMBL/GenBank/DDBJ whole genome shotgun (WGS) entry which is preliminary data.</text>
</comment>
<reference evidence="1 2" key="1">
    <citation type="submission" date="2020-03" db="EMBL/GenBank/DDBJ databases">
        <title>Isolation and identification of active actinomycetes.</title>
        <authorList>
            <person name="Sun X."/>
        </authorList>
    </citation>
    <scope>NUCLEOTIDE SEQUENCE [LARGE SCALE GENOMIC DNA]</scope>
    <source>
        <strain evidence="1 2">NEAU-D13</strain>
    </source>
</reference>
<proteinExistence type="predicted"/>
<keyword evidence="2" id="KW-1185">Reference proteome</keyword>
<dbReference type="NCBIfam" id="NF041061">
    <property type="entry name" value="DpdD"/>
    <property type="match status" value="1"/>
</dbReference>
<dbReference type="RefSeq" id="WP_166053854.1">
    <property type="nucleotide sequence ID" value="NZ_JAAMPJ010000014.1"/>
</dbReference>
<name>A0A7C9S0W3_9PSEU</name>
<dbReference type="Proteomes" id="UP000481360">
    <property type="component" value="Unassembled WGS sequence"/>
</dbReference>
<dbReference type="AlphaFoldDB" id="A0A7C9S0W3"/>
<accession>A0A7C9S0W3</accession>
<organism evidence="1 2">
    <name type="scientific">Lentzea alba</name>
    <dbReference type="NCBI Taxonomy" id="2714351"/>
    <lineage>
        <taxon>Bacteria</taxon>
        <taxon>Bacillati</taxon>
        <taxon>Actinomycetota</taxon>
        <taxon>Actinomycetes</taxon>
        <taxon>Pseudonocardiales</taxon>
        <taxon>Pseudonocardiaceae</taxon>
        <taxon>Lentzea</taxon>
    </lineage>
</organism>